<comment type="catalytic activity">
    <reaction evidence="1">
        <text>ATP + H2O = ADP + phosphate + H(+)</text>
        <dbReference type="Rhea" id="RHEA:13065"/>
        <dbReference type="ChEBI" id="CHEBI:15377"/>
        <dbReference type="ChEBI" id="CHEBI:15378"/>
        <dbReference type="ChEBI" id="CHEBI:30616"/>
        <dbReference type="ChEBI" id="CHEBI:43474"/>
        <dbReference type="ChEBI" id="CHEBI:456216"/>
        <dbReference type="EC" id="5.6.2.3"/>
    </reaction>
</comment>
<dbReference type="Pfam" id="PF21530">
    <property type="entry name" value="Pif1_2B_dom"/>
    <property type="match status" value="1"/>
</dbReference>
<reference evidence="5" key="1">
    <citation type="submission" date="2021-01" db="EMBL/GenBank/DDBJ databases">
        <authorList>
            <person name="Lovell J.T."/>
            <person name="Bentley N."/>
            <person name="Bhattarai G."/>
            <person name="Jenkins J.W."/>
            <person name="Sreedasyam A."/>
            <person name="Alarcon Y."/>
            <person name="Bock C."/>
            <person name="Boston L."/>
            <person name="Carlson J."/>
            <person name="Cervantes K."/>
            <person name="Clermont K."/>
            <person name="Krom N."/>
            <person name="Kubenka K."/>
            <person name="Mamidi S."/>
            <person name="Mattison C."/>
            <person name="Monteros M."/>
            <person name="Pisani C."/>
            <person name="Plott C."/>
            <person name="Rajasekar S."/>
            <person name="Rhein H.S."/>
            <person name="Rohla C."/>
            <person name="Song M."/>
            <person name="Hilaire R.S."/>
            <person name="Shu S."/>
            <person name="Wells L."/>
            <person name="Wang X."/>
            <person name="Webber J."/>
            <person name="Heerema R.J."/>
            <person name="Klein P."/>
            <person name="Conner P."/>
            <person name="Grauke L."/>
            <person name="Grimwood J."/>
            <person name="Schmutz J."/>
            <person name="Randall J.J."/>
        </authorList>
    </citation>
    <scope>NUCLEOTIDE SEQUENCE</scope>
    <source>
        <tissue evidence="5">Leaf</tissue>
    </source>
</reference>
<comment type="similarity">
    <text evidence="1">Belongs to the helicase family.</text>
</comment>
<evidence type="ECO:0000313" key="5">
    <source>
        <dbReference type="EMBL" id="KAG6679965.1"/>
    </source>
</evidence>
<dbReference type="InterPro" id="IPR010285">
    <property type="entry name" value="DNA_helicase_pif1-like_DEAD"/>
</dbReference>
<dbReference type="AlphaFoldDB" id="A0A922AL57"/>
<feature type="domain" description="DNA helicase Pif1-like 2B" evidence="4">
    <location>
        <begin position="851"/>
        <end position="893"/>
    </location>
</feature>
<dbReference type="PANTHER" id="PTHR10492:SF94">
    <property type="entry name" value="ATP-DEPENDENT DNA HELICASE"/>
    <property type="match status" value="1"/>
</dbReference>
<evidence type="ECO:0000259" key="4">
    <source>
        <dbReference type="Pfam" id="PF21530"/>
    </source>
</evidence>
<keyword evidence="1" id="KW-0227">DNA damage</keyword>
<dbReference type="GO" id="GO:0006281">
    <property type="term" value="P:DNA repair"/>
    <property type="evidence" value="ECO:0007669"/>
    <property type="project" value="UniProtKB-KW"/>
</dbReference>
<evidence type="ECO:0000259" key="3">
    <source>
        <dbReference type="Pfam" id="PF14214"/>
    </source>
</evidence>
<gene>
    <name evidence="5" type="ORF">I3842_13G016300</name>
</gene>
<evidence type="ECO:0000256" key="1">
    <source>
        <dbReference type="RuleBase" id="RU363044"/>
    </source>
</evidence>
<evidence type="ECO:0000313" key="6">
    <source>
        <dbReference type="Proteomes" id="UP000811246"/>
    </source>
</evidence>
<accession>A0A922AL57</accession>
<keyword evidence="1" id="KW-0067">ATP-binding</keyword>
<dbReference type="GO" id="GO:0043139">
    <property type="term" value="F:5'-3' DNA helicase activity"/>
    <property type="evidence" value="ECO:0007669"/>
    <property type="project" value="UniProtKB-EC"/>
</dbReference>
<dbReference type="EC" id="5.6.2.3" evidence="1"/>
<keyword evidence="1" id="KW-0547">Nucleotide-binding</keyword>
<dbReference type="GO" id="GO:0006310">
    <property type="term" value="P:DNA recombination"/>
    <property type="evidence" value="ECO:0007669"/>
    <property type="project" value="UniProtKB-KW"/>
</dbReference>
<dbReference type="PANTHER" id="PTHR10492">
    <property type="match status" value="1"/>
</dbReference>
<feature type="domain" description="Helitron helicase-like" evidence="3">
    <location>
        <begin position="116"/>
        <end position="284"/>
    </location>
</feature>
<dbReference type="InterPro" id="IPR025476">
    <property type="entry name" value="Helitron_helicase-like"/>
</dbReference>
<dbReference type="GO" id="GO:0000723">
    <property type="term" value="P:telomere maintenance"/>
    <property type="evidence" value="ECO:0007669"/>
    <property type="project" value="InterPro"/>
</dbReference>
<keyword evidence="1" id="KW-0234">DNA repair</keyword>
<proteinExistence type="inferred from homology"/>
<protein>
    <recommendedName>
        <fullName evidence="1">ATP-dependent DNA helicase</fullName>
        <ecNumber evidence="1">5.6.2.3</ecNumber>
    </recommendedName>
</protein>
<keyword evidence="1" id="KW-0233">DNA recombination</keyword>
<comment type="cofactor">
    <cofactor evidence="1">
        <name>Mg(2+)</name>
        <dbReference type="ChEBI" id="CHEBI:18420"/>
    </cofactor>
</comment>
<dbReference type="InterPro" id="IPR049163">
    <property type="entry name" value="Pif1-like_2B_dom"/>
</dbReference>
<dbReference type="Proteomes" id="UP000811246">
    <property type="component" value="Chromosome 13"/>
</dbReference>
<dbReference type="GO" id="GO:0005524">
    <property type="term" value="F:ATP binding"/>
    <property type="evidence" value="ECO:0007669"/>
    <property type="project" value="UniProtKB-KW"/>
</dbReference>
<keyword evidence="1" id="KW-0347">Helicase</keyword>
<comment type="caution">
    <text evidence="5">The sequence shown here is derived from an EMBL/GenBank/DDBJ whole genome shotgun (WGS) entry which is preliminary data.</text>
</comment>
<sequence>MNPSIIAQLIDILHINPYSLFFQSLGDLSNLENQVIHIRSDVGLDQRVFNVPTSSQLRGRDIYVFSHFGGSHIVQYYFGCYDPLQYPLLFPLGDTGWHQGIQRVNRGSTLTKNVRSILLLSGRLLQQFVVDMYVKIETSRLDYFRSKQQHIRSELYQGIVDTITLGETDASNVGKRIILPSPFIGGPRDMQKRYMKVMALVQRYGKPDIFLTMTCNPNWQKISNELRLHEESQNRPNLVARVFRAKLEELKDRLFKQQIFGKVLAYVYVIEHQKRGLPHAHFLIILQRNWKLYAPESFDEIVSAEIPDKNTNLHLHKVYASGTTVGNDCFPIYKRSDNGITVKLRGHNLDNRWVVPYNPYLLATFDCHINVEICSTIKAVKYLYKYVYKGHDHVAFNLVSEQTNQQIDEIQQFQSARWIAPPEAMWRIYGFIVNEMTVDGFVAPTFCEAATMHGLLQRDSSLQDCLHETSLYQMPSSLRRLFVTILVYCNPTNPRELWERFEQDMSVDFRSIEDSMSDVRMQVLRSISFTLESMGKDINSFHLLDDNICFGEDQLESREIDDELAIEIPEEDIVASEALNSKQRHVYNSVLGKVFSNEAATLFVDGPAGTGKTFLYKALLAAVRSRKLVTLATASSGVAASILPGGRTAHSHFKIPLDTDEHSICCVSKQSVIAKLLRVARLIIWDETLMSRKQHIQGLDKMLRDINDSELTFGGKVVLFCGDFRQVLPVFHLTENMRARLDPVFSEYVLELGNGMPPITVDETIKILDGMLVPYEDDCTSLDHLIDAVFYDIHEYSINILAMMNQAILTPKNSYVDEINALLIHRFPGEFKRYYSFDEAIDTSEQSIMEDFLNTLTPNGLPPHKLLLKINCHIMLLRNINPSEGLCNETRLICRAFDQNVIDAKIAVGHHSGKGSLFQGSHSYQMLMKIVASHSNELSSLSD</sequence>
<dbReference type="EMBL" id="CM031837">
    <property type="protein sequence ID" value="KAG6679965.1"/>
    <property type="molecule type" value="Genomic_DNA"/>
</dbReference>
<dbReference type="GO" id="GO:0016787">
    <property type="term" value="F:hydrolase activity"/>
    <property type="evidence" value="ECO:0007669"/>
    <property type="project" value="UniProtKB-KW"/>
</dbReference>
<organism evidence="5 6">
    <name type="scientific">Carya illinoinensis</name>
    <name type="common">Pecan</name>
    <dbReference type="NCBI Taxonomy" id="32201"/>
    <lineage>
        <taxon>Eukaryota</taxon>
        <taxon>Viridiplantae</taxon>
        <taxon>Streptophyta</taxon>
        <taxon>Embryophyta</taxon>
        <taxon>Tracheophyta</taxon>
        <taxon>Spermatophyta</taxon>
        <taxon>Magnoliopsida</taxon>
        <taxon>eudicotyledons</taxon>
        <taxon>Gunneridae</taxon>
        <taxon>Pentapetalae</taxon>
        <taxon>rosids</taxon>
        <taxon>fabids</taxon>
        <taxon>Fagales</taxon>
        <taxon>Juglandaceae</taxon>
        <taxon>Carya</taxon>
    </lineage>
</organism>
<dbReference type="Pfam" id="PF05970">
    <property type="entry name" value="PIF1"/>
    <property type="match status" value="1"/>
</dbReference>
<name>A0A922AL57_CARIL</name>
<dbReference type="Pfam" id="PF14214">
    <property type="entry name" value="Helitron_like_N"/>
    <property type="match status" value="1"/>
</dbReference>
<keyword evidence="1" id="KW-0378">Hydrolase</keyword>
<feature type="domain" description="DNA helicase Pif1-like DEAD-box helicase" evidence="2">
    <location>
        <begin position="579"/>
        <end position="732"/>
    </location>
</feature>
<evidence type="ECO:0000259" key="2">
    <source>
        <dbReference type="Pfam" id="PF05970"/>
    </source>
</evidence>